<comment type="caution">
    <text evidence="3">The sequence shown here is derived from an EMBL/GenBank/DDBJ whole genome shotgun (WGS) entry which is preliminary data.</text>
</comment>
<evidence type="ECO:0000259" key="2">
    <source>
        <dbReference type="Pfam" id="PF17899"/>
    </source>
</evidence>
<organism evidence="3 4">
    <name type="scientific">Algoriphagus iocasae</name>
    <dbReference type="NCBI Taxonomy" id="1836499"/>
    <lineage>
        <taxon>Bacteria</taxon>
        <taxon>Pseudomonadati</taxon>
        <taxon>Bacteroidota</taxon>
        <taxon>Cytophagia</taxon>
        <taxon>Cytophagales</taxon>
        <taxon>Cyclobacteriaceae</taxon>
        <taxon>Algoriphagus</taxon>
    </lineage>
</organism>
<dbReference type="GO" id="GO:0006508">
    <property type="term" value="P:proteolysis"/>
    <property type="evidence" value="ECO:0007669"/>
    <property type="project" value="UniProtKB-KW"/>
</dbReference>
<dbReference type="Gene3D" id="2.60.40.3650">
    <property type="match status" value="1"/>
</dbReference>
<dbReference type="RefSeq" id="WP_184494532.1">
    <property type="nucleotide sequence ID" value="NZ_JACIJO010000002.1"/>
</dbReference>
<keyword evidence="3" id="KW-0482">Metalloprotease</keyword>
<keyword evidence="3" id="KW-0645">Protease</keyword>
<proteinExistence type="predicted"/>
<dbReference type="InterPro" id="IPR040756">
    <property type="entry name" value="Peptidase_M61_N"/>
</dbReference>
<dbReference type="GO" id="GO:0008237">
    <property type="term" value="F:metallopeptidase activity"/>
    <property type="evidence" value="ECO:0007669"/>
    <property type="project" value="UniProtKB-KW"/>
</dbReference>
<dbReference type="Gene3D" id="1.10.390.10">
    <property type="entry name" value="Neutral Protease Domain 2"/>
    <property type="match status" value="1"/>
</dbReference>
<sequence length="546" mass="63231">MCKYTISCPNPASQFLQIQLELTAPSDGPISLQLPAWRAGRYQLANYAQFLRNFRVQNETGEKIHWRKISKDCWTFEAKKNQKYLINYEFFCSRMDAGGAWIDDQQVSINFINCCFEVKGLENSPINIQADLPSFKQHVCTIPVNPAGSWTAENFQMLADSTFLASNSLSHFDYKVGDANFHIWIQGEIHFDTELFIERFKKFTASQIQDFGEFPEKTYHFIFQLLPYRHYHGVEHQKGTVITFGPAESLSDPNQMEELLGVSSHELYHAWNVCRIRPQELLPYDFSKENYTKAGWMLEGITTFMGDYYLMKSGVFSLETFLIQIENTLKKEIANQGWKNQTILESSYDLWLDGYQQGIPDRKVNIYSHGSLICFCLDIMLLERGSSFTSVMRATWNKFGKPKFGYTNESFWETLISHSTDSGIFEDFYRRFISGNEDLIPFFSEKIKSLGLKLELNENSDQLANSLGILTSDNKIIKIHQDSPAFVDLMIGDQVQFQLTENKINLAVSRINGFMHKYSYDLGSGFFPEPKIKIENETEFRVKWMK</sequence>
<feature type="domain" description="Peptidase M61 N-terminal" evidence="2">
    <location>
        <begin position="3"/>
        <end position="166"/>
    </location>
</feature>
<dbReference type="InterPro" id="IPR027268">
    <property type="entry name" value="Peptidase_M4/M1_CTD_sf"/>
</dbReference>
<name>A0A841MK76_9BACT</name>
<dbReference type="PIRSF" id="PIRSF016493">
    <property type="entry name" value="Glycyl_aminpptds"/>
    <property type="match status" value="1"/>
</dbReference>
<dbReference type="Proteomes" id="UP000588604">
    <property type="component" value="Unassembled WGS sequence"/>
</dbReference>
<dbReference type="Pfam" id="PF05299">
    <property type="entry name" value="Peptidase_M61"/>
    <property type="match status" value="1"/>
</dbReference>
<dbReference type="InterPro" id="IPR024191">
    <property type="entry name" value="Peptidase_M61"/>
</dbReference>
<evidence type="ECO:0000259" key="1">
    <source>
        <dbReference type="Pfam" id="PF05299"/>
    </source>
</evidence>
<dbReference type="Pfam" id="PF17899">
    <property type="entry name" value="Peptidase_M61_N"/>
    <property type="match status" value="1"/>
</dbReference>
<gene>
    <name evidence="3" type="ORF">FHS59_001505</name>
</gene>
<accession>A0A841MK76</accession>
<dbReference type="AlphaFoldDB" id="A0A841MK76"/>
<dbReference type="EMBL" id="JACIJO010000002">
    <property type="protein sequence ID" value="MBB6325877.1"/>
    <property type="molecule type" value="Genomic_DNA"/>
</dbReference>
<feature type="domain" description="Peptidase M61 catalytic" evidence="1">
    <location>
        <begin position="259"/>
        <end position="373"/>
    </location>
</feature>
<protein>
    <submittedName>
        <fullName evidence="3">Putative metalloprotease with PDZ domain</fullName>
    </submittedName>
</protein>
<reference evidence="3 4" key="1">
    <citation type="submission" date="2020-08" db="EMBL/GenBank/DDBJ databases">
        <title>Genomic Encyclopedia of Type Strains, Phase IV (KMG-IV): sequencing the most valuable type-strain genomes for metagenomic binning, comparative biology and taxonomic classification.</title>
        <authorList>
            <person name="Goeker M."/>
        </authorList>
    </citation>
    <scope>NUCLEOTIDE SEQUENCE [LARGE SCALE GENOMIC DNA]</scope>
    <source>
        <strain evidence="3 4">DSM 102044</strain>
    </source>
</reference>
<evidence type="ECO:0000313" key="4">
    <source>
        <dbReference type="Proteomes" id="UP000588604"/>
    </source>
</evidence>
<keyword evidence="4" id="KW-1185">Reference proteome</keyword>
<dbReference type="InterPro" id="IPR007963">
    <property type="entry name" value="Peptidase_M61_catalytic"/>
</dbReference>
<evidence type="ECO:0000313" key="3">
    <source>
        <dbReference type="EMBL" id="MBB6325877.1"/>
    </source>
</evidence>
<keyword evidence="3" id="KW-0378">Hydrolase</keyword>